<accession>A0ABM8Z9N1</accession>
<dbReference type="EMBL" id="CAKKNT010000004">
    <property type="protein sequence ID" value="CAH0418062.1"/>
    <property type="molecule type" value="Genomic_DNA"/>
</dbReference>
<comment type="caution">
    <text evidence="1">The sequence shown here is derived from an EMBL/GenBank/DDBJ whole genome shotgun (WGS) entry which is preliminary data.</text>
</comment>
<evidence type="ECO:0000313" key="1">
    <source>
        <dbReference type="EMBL" id="CAH0418062.1"/>
    </source>
</evidence>
<organism evidence="1 2">
    <name type="scientific">Periweissella ghanensis</name>
    <dbReference type="NCBI Taxonomy" id="467997"/>
    <lineage>
        <taxon>Bacteria</taxon>
        <taxon>Bacillati</taxon>
        <taxon>Bacillota</taxon>
        <taxon>Bacilli</taxon>
        <taxon>Lactobacillales</taxon>
        <taxon>Lactobacillaceae</taxon>
        <taxon>Periweissella</taxon>
    </lineage>
</organism>
<protein>
    <submittedName>
        <fullName evidence="1">Uncharacterized protein</fullName>
    </submittedName>
</protein>
<gene>
    <name evidence="1" type="ORF">WGH24286_00478</name>
</gene>
<reference evidence="1 2" key="1">
    <citation type="submission" date="2021-11" db="EMBL/GenBank/DDBJ databases">
        <authorList>
            <person name="Depoorter E."/>
        </authorList>
    </citation>
    <scope>NUCLEOTIDE SEQUENCE [LARGE SCALE GENOMIC DNA]</scope>
    <source>
        <strain evidence="1 2">LMG 24286</strain>
    </source>
</reference>
<name>A0ABM8Z9N1_9LACO</name>
<evidence type="ECO:0000313" key="2">
    <source>
        <dbReference type="Proteomes" id="UP000789719"/>
    </source>
</evidence>
<proteinExistence type="predicted"/>
<dbReference type="Proteomes" id="UP000789719">
    <property type="component" value="Unassembled WGS sequence"/>
</dbReference>
<sequence>MLNNYEVTTDSLQLTLPYEYGTLIISDQPLANNDVTLYFANHQLIAIGQATLNHQAFERVITLIPAWDMEPAYLLAALTNQALTAGWTPTEGVLTPTKIPTNYATPLTDYLAVVMPLLHWLGYDFTTPAAAAVVAPTPPVKKAGKPQHRWTKELSTVPFYVDYAGVTATVYWQKRHEMRIVAGATLVPNAPLNQDGTLGFVARFANTLRAEQADAITDNHTTRDVILKSPNEVGHFLYFAGTNSWLVLQDAFGHTLDDWSVVK</sequence>
<keyword evidence="2" id="KW-1185">Reference proteome</keyword>
<dbReference type="RefSeq" id="WP_230098170.1">
    <property type="nucleotide sequence ID" value="NZ_CAKKNT010000004.1"/>
</dbReference>